<organism evidence="1 2">
    <name type="scientific">Candidatus Accumulibacter proximus</name>
    <dbReference type="NCBI Taxonomy" id="2954385"/>
    <lineage>
        <taxon>Bacteria</taxon>
        <taxon>Pseudomonadati</taxon>
        <taxon>Pseudomonadota</taxon>
        <taxon>Betaproteobacteria</taxon>
        <taxon>Candidatus Accumulibacter</taxon>
    </lineage>
</organism>
<comment type="caution">
    <text evidence="1">The sequence shown here is derived from an EMBL/GenBank/DDBJ whole genome shotgun (WGS) entry which is preliminary data.</text>
</comment>
<evidence type="ECO:0000313" key="2">
    <source>
        <dbReference type="Proteomes" id="UP000697998"/>
    </source>
</evidence>
<protein>
    <submittedName>
        <fullName evidence="1">Uncharacterized protein</fullName>
    </submittedName>
</protein>
<sequence>MYHITCVVRSAMAVEACVQGLRSLLLPVLTLIVDQFPFVIAGFHPTTAPVHQSQGREAAGKLRIEQQVPLAAQ</sequence>
<name>A0A935Q397_9PROT</name>
<reference evidence="1 2" key="1">
    <citation type="submission" date="2020-10" db="EMBL/GenBank/DDBJ databases">
        <title>Connecting structure to function with the recovery of over 1000 high-quality activated sludge metagenome-assembled genomes encoding full-length rRNA genes using long-read sequencing.</title>
        <authorList>
            <person name="Singleton C.M."/>
            <person name="Petriglieri F."/>
            <person name="Kristensen J.M."/>
            <person name="Kirkegaard R.H."/>
            <person name="Michaelsen T.Y."/>
            <person name="Andersen M.H."/>
            <person name="Karst S.M."/>
            <person name="Dueholm M.S."/>
            <person name="Nielsen P.H."/>
            <person name="Albertsen M."/>
        </authorList>
    </citation>
    <scope>NUCLEOTIDE SEQUENCE [LARGE SCALE GENOMIC DNA]</scope>
    <source>
        <strain evidence="1">EsbW_18-Q3-R4-48_BATAC.285</strain>
    </source>
</reference>
<dbReference type="Proteomes" id="UP000697998">
    <property type="component" value="Unassembled WGS sequence"/>
</dbReference>
<accession>A0A935Q397</accession>
<gene>
    <name evidence="1" type="ORF">IPJ27_23345</name>
</gene>
<evidence type="ECO:0000313" key="1">
    <source>
        <dbReference type="EMBL" id="MBK7677442.1"/>
    </source>
</evidence>
<proteinExistence type="predicted"/>
<dbReference type="AlphaFoldDB" id="A0A935Q397"/>
<dbReference type="EMBL" id="JADJMH010000037">
    <property type="protein sequence ID" value="MBK7677442.1"/>
    <property type="molecule type" value="Genomic_DNA"/>
</dbReference>